<evidence type="ECO:0000313" key="3">
    <source>
        <dbReference type="EMBL" id="CAE8633021.1"/>
    </source>
</evidence>
<organism evidence="4 5">
    <name type="scientific">Polarella glacialis</name>
    <name type="common">Dinoflagellate</name>
    <dbReference type="NCBI Taxonomy" id="89957"/>
    <lineage>
        <taxon>Eukaryota</taxon>
        <taxon>Sar</taxon>
        <taxon>Alveolata</taxon>
        <taxon>Dinophyceae</taxon>
        <taxon>Suessiales</taxon>
        <taxon>Suessiaceae</taxon>
        <taxon>Polarella</taxon>
    </lineage>
</organism>
<dbReference type="InterPro" id="IPR019080">
    <property type="entry name" value="YqaJ_viral_recombinase"/>
</dbReference>
<dbReference type="Gene3D" id="3.90.320.10">
    <property type="match status" value="1"/>
</dbReference>
<dbReference type="OrthoDB" id="6431760at2759"/>
<dbReference type="EMBL" id="CAJNNW010025165">
    <property type="protein sequence ID" value="CAE8675947.1"/>
    <property type="molecule type" value="Genomic_DNA"/>
</dbReference>
<proteinExistence type="predicted"/>
<evidence type="ECO:0000259" key="2">
    <source>
        <dbReference type="Pfam" id="PF09588"/>
    </source>
</evidence>
<accession>A0A813JIG2</accession>
<dbReference type="Pfam" id="PF09588">
    <property type="entry name" value="YqaJ"/>
    <property type="match status" value="1"/>
</dbReference>
<reference evidence="4" key="1">
    <citation type="submission" date="2021-02" db="EMBL/GenBank/DDBJ databases">
        <authorList>
            <person name="Dougan E. K."/>
            <person name="Rhodes N."/>
            <person name="Thang M."/>
            <person name="Chan C."/>
        </authorList>
    </citation>
    <scope>NUCLEOTIDE SEQUENCE</scope>
</reference>
<dbReference type="EMBL" id="CAJNNV010030595">
    <property type="protein sequence ID" value="CAE8633021.1"/>
    <property type="molecule type" value="Genomic_DNA"/>
</dbReference>
<dbReference type="PANTHER" id="PTHR46609">
    <property type="entry name" value="EXONUCLEASE, PHAGE-TYPE/RECB, C-TERMINAL DOMAIN-CONTAINING PROTEIN"/>
    <property type="match status" value="1"/>
</dbReference>
<feature type="domain" description="YqaJ viral recombinase" evidence="2">
    <location>
        <begin position="74"/>
        <end position="208"/>
    </location>
</feature>
<dbReference type="InterPro" id="IPR051703">
    <property type="entry name" value="NF-kappa-B_Signaling_Reg"/>
</dbReference>
<evidence type="ECO:0000313" key="5">
    <source>
        <dbReference type="Proteomes" id="UP000626109"/>
    </source>
</evidence>
<evidence type="ECO:0000313" key="6">
    <source>
        <dbReference type="Proteomes" id="UP000654075"/>
    </source>
</evidence>
<sequence>MAQPEVVSREFSDCDPAEQGEELADIPQSSAEVADIAQSCSEDILASLQVTDEDVQLLLAAPQRYADGRAHKVWLEGRRNRLTASRFASACGAQGARGGRRAAVGWMLSLPEASPSQASRFGIQNEGEAREAYLSWRREGAPNVEVREVGLCVWREEPWLAGSPDGVCFEVGKPTGLLEVKTARYWNEAFERDELPVDWTYQVHGCMKLASAALGESITWCDLFLWTPEQQACRRIDFDENLWLKVMFPALRCFYFEHFLPEAAERERRRKLPKRQKNGRRKTNRKGR</sequence>
<feature type="compositionally biased region" description="Acidic residues" evidence="1">
    <location>
        <begin position="13"/>
        <end position="24"/>
    </location>
</feature>
<dbReference type="GO" id="GO:0006281">
    <property type="term" value="P:DNA repair"/>
    <property type="evidence" value="ECO:0007669"/>
    <property type="project" value="UniProtKB-ARBA"/>
</dbReference>
<feature type="compositionally biased region" description="Basic residues" evidence="1">
    <location>
        <begin position="268"/>
        <end position="288"/>
    </location>
</feature>
<comment type="caution">
    <text evidence="4">The sequence shown here is derived from an EMBL/GenBank/DDBJ whole genome shotgun (WGS) entry which is preliminary data.</text>
</comment>
<dbReference type="CDD" id="cd22343">
    <property type="entry name" value="PDDEXK_lambda_exonuclease-like"/>
    <property type="match status" value="1"/>
</dbReference>
<dbReference type="Proteomes" id="UP000626109">
    <property type="component" value="Unassembled WGS sequence"/>
</dbReference>
<dbReference type="SUPFAM" id="SSF52980">
    <property type="entry name" value="Restriction endonuclease-like"/>
    <property type="match status" value="1"/>
</dbReference>
<dbReference type="OMA" id="PRARMEY"/>
<keyword evidence="6" id="KW-1185">Reference proteome</keyword>
<dbReference type="InterPro" id="IPR011335">
    <property type="entry name" value="Restrct_endonuc-II-like"/>
</dbReference>
<dbReference type="AlphaFoldDB" id="A0A813JIG2"/>
<evidence type="ECO:0000256" key="1">
    <source>
        <dbReference type="SAM" id="MobiDB-lite"/>
    </source>
</evidence>
<dbReference type="PANTHER" id="PTHR46609:SF6">
    <property type="entry name" value="EXONUCLEASE, PHAGE-TYPE_RECB, C-TERMINAL DOMAIN-CONTAINING PROTEIN-RELATED"/>
    <property type="match status" value="1"/>
</dbReference>
<dbReference type="InterPro" id="IPR011604">
    <property type="entry name" value="PDDEXK-like_dom_sf"/>
</dbReference>
<feature type="region of interest" description="Disordered" evidence="1">
    <location>
        <begin position="267"/>
        <end position="288"/>
    </location>
</feature>
<name>A0A813JIG2_POLGL</name>
<protein>
    <recommendedName>
        <fullName evidence="2">YqaJ viral recombinase domain-containing protein</fullName>
    </recommendedName>
</protein>
<feature type="region of interest" description="Disordered" evidence="1">
    <location>
        <begin position="1"/>
        <end position="28"/>
    </location>
</feature>
<dbReference type="Proteomes" id="UP000654075">
    <property type="component" value="Unassembled WGS sequence"/>
</dbReference>
<gene>
    <name evidence="3" type="ORF">PGLA1383_LOCUS48935</name>
    <name evidence="4" type="ORF">PGLA2088_LOCUS19629</name>
</gene>
<evidence type="ECO:0000313" key="4">
    <source>
        <dbReference type="EMBL" id="CAE8675947.1"/>
    </source>
</evidence>